<dbReference type="Gene3D" id="3.40.50.1110">
    <property type="entry name" value="SGNH hydrolase"/>
    <property type="match status" value="1"/>
</dbReference>
<accession>A0A7X0SIF8</accession>
<feature type="region of interest" description="Disordered" evidence="2">
    <location>
        <begin position="491"/>
        <end position="511"/>
    </location>
</feature>
<dbReference type="AlphaFoldDB" id="A0A7X0SIF8"/>
<evidence type="ECO:0000313" key="4">
    <source>
        <dbReference type="EMBL" id="MBB6730588.1"/>
    </source>
</evidence>
<dbReference type="SUPFAM" id="SSF52266">
    <property type="entry name" value="SGNH hydrolase"/>
    <property type="match status" value="1"/>
</dbReference>
<sequence length="511" mass="56239">MSEKEAKRAAGGEWSVDPMFGDHMVLQRETQVPVWGTAPDGERIAVECRGERAEAIAADGRWTALLPPRPAGGPYELTVRTEREAVVFRDVLFGDVWLAGGQSNMQWTLKESAEADEELPLANFPDIRYYDVPRIAYEDGSEPRPAGAWKACSPENARDFSAVAYHFAKQVQREIGVPIGIVGCNFGATSASCWMSEERLSEDKELRVYLDEYREQVKDFDWDAYAAAEKKFHDDFAAYEARAAAGMTGDELGFVPWPPPISPHSFMRPNGLYGTMLRKAAPFALKGFLYYQGEGDAHKPLLYDKLLEALIANWRADWGQAELPFLFVQLPAFGCDGDPDGEAWALLRESQAMVAERVPNAFMAVVLDCGEKDDIHPRHKRPVGERLARLAMNRVYGLDVPGNGPVCADIRLGDGRAELRFDHAGSGLAASDGREPAGFEIAGADGVFVPARAEIAGDRVVLTSPAVPEPRFVRYGWANYTEANLTNAHGLPAGSFRSRRAGREEGDVAKL</sequence>
<evidence type="ECO:0000313" key="5">
    <source>
        <dbReference type="Proteomes" id="UP000564644"/>
    </source>
</evidence>
<dbReference type="Pfam" id="PF03629">
    <property type="entry name" value="SASA"/>
    <property type="match status" value="1"/>
</dbReference>
<keyword evidence="5" id="KW-1185">Reference proteome</keyword>
<evidence type="ECO:0000256" key="2">
    <source>
        <dbReference type="SAM" id="MobiDB-lite"/>
    </source>
</evidence>
<evidence type="ECO:0000256" key="1">
    <source>
        <dbReference type="ARBA" id="ARBA00022801"/>
    </source>
</evidence>
<organism evidence="4 5">
    <name type="scientific">Cohnella zeiphila</name>
    <dbReference type="NCBI Taxonomy" id="2761120"/>
    <lineage>
        <taxon>Bacteria</taxon>
        <taxon>Bacillati</taxon>
        <taxon>Bacillota</taxon>
        <taxon>Bacilli</taxon>
        <taxon>Bacillales</taxon>
        <taxon>Paenibacillaceae</taxon>
        <taxon>Cohnella</taxon>
    </lineage>
</organism>
<evidence type="ECO:0000259" key="3">
    <source>
        <dbReference type="Pfam" id="PF03629"/>
    </source>
</evidence>
<dbReference type="InterPro" id="IPR039329">
    <property type="entry name" value="SIAE"/>
</dbReference>
<dbReference type="GO" id="GO:0005975">
    <property type="term" value="P:carbohydrate metabolic process"/>
    <property type="evidence" value="ECO:0007669"/>
    <property type="project" value="TreeGrafter"/>
</dbReference>
<feature type="compositionally biased region" description="Basic and acidic residues" evidence="2">
    <location>
        <begin position="501"/>
        <end position="511"/>
    </location>
</feature>
<dbReference type="EMBL" id="JACJVO010000008">
    <property type="protein sequence ID" value="MBB6730588.1"/>
    <property type="molecule type" value="Genomic_DNA"/>
</dbReference>
<dbReference type="InterPro" id="IPR005181">
    <property type="entry name" value="SASA"/>
</dbReference>
<dbReference type="GO" id="GO:0001681">
    <property type="term" value="F:sialate O-acetylesterase activity"/>
    <property type="evidence" value="ECO:0007669"/>
    <property type="project" value="InterPro"/>
</dbReference>
<reference evidence="4 5" key="1">
    <citation type="submission" date="2020-08" db="EMBL/GenBank/DDBJ databases">
        <title>Cohnella phylogeny.</title>
        <authorList>
            <person name="Dunlap C."/>
        </authorList>
    </citation>
    <scope>NUCLEOTIDE SEQUENCE [LARGE SCALE GENOMIC DNA]</scope>
    <source>
        <strain evidence="4 5">CBP 2801</strain>
    </source>
</reference>
<dbReference type="RefSeq" id="WP_185128260.1">
    <property type="nucleotide sequence ID" value="NZ_JACJVO010000008.1"/>
</dbReference>
<dbReference type="PANTHER" id="PTHR22901">
    <property type="entry name" value="SIALATE O-ACETYLESTERASE"/>
    <property type="match status" value="1"/>
</dbReference>
<comment type="caution">
    <text evidence="4">The sequence shown here is derived from an EMBL/GenBank/DDBJ whole genome shotgun (WGS) entry which is preliminary data.</text>
</comment>
<dbReference type="InterPro" id="IPR036514">
    <property type="entry name" value="SGNH_hydro_sf"/>
</dbReference>
<feature type="domain" description="Sialate O-acetylesterase" evidence="3">
    <location>
        <begin position="264"/>
        <end position="390"/>
    </location>
</feature>
<gene>
    <name evidence="4" type="ORF">H7C18_06695</name>
</gene>
<name>A0A7X0SIF8_9BACL</name>
<proteinExistence type="predicted"/>
<dbReference type="Proteomes" id="UP000564644">
    <property type="component" value="Unassembled WGS sequence"/>
</dbReference>
<dbReference type="PANTHER" id="PTHR22901:SF0">
    <property type="entry name" value="SIALATE O-ACETYLESTERASE"/>
    <property type="match status" value="1"/>
</dbReference>
<protein>
    <recommendedName>
        <fullName evidence="3">Sialate O-acetylesterase domain-containing protein</fullName>
    </recommendedName>
</protein>
<keyword evidence="1" id="KW-0378">Hydrolase</keyword>